<dbReference type="InterPro" id="IPR013221">
    <property type="entry name" value="Mur_ligase_cen"/>
</dbReference>
<dbReference type="PRINTS" id="PR01758">
    <property type="entry name" value="CAPSULEPROTB"/>
</dbReference>
<dbReference type="GO" id="GO:0016881">
    <property type="term" value="F:acid-amino acid ligase activity"/>
    <property type="evidence" value="ECO:0007669"/>
    <property type="project" value="InterPro"/>
</dbReference>
<dbReference type="AlphaFoldDB" id="A0A2M9YD74"/>
<evidence type="ECO:0000259" key="1">
    <source>
        <dbReference type="Pfam" id="PF08245"/>
    </source>
</evidence>
<dbReference type="NCBIfam" id="TIGR04012">
    <property type="entry name" value="poly_gGlu_PgsB"/>
    <property type="match status" value="1"/>
</dbReference>
<dbReference type="GO" id="GO:0005524">
    <property type="term" value="F:ATP binding"/>
    <property type="evidence" value="ECO:0007669"/>
    <property type="project" value="InterPro"/>
</dbReference>
<dbReference type="InterPro" id="IPR036565">
    <property type="entry name" value="Mur-like_cat_sf"/>
</dbReference>
<dbReference type="Pfam" id="PF08245">
    <property type="entry name" value="Mur_ligase_M"/>
    <property type="match status" value="1"/>
</dbReference>
<protein>
    <submittedName>
        <fullName evidence="2">Poly-gamma-glutamate synthase PgsB</fullName>
    </submittedName>
</protein>
<comment type="caution">
    <text evidence="2">The sequence shown here is derived from an EMBL/GenBank/DDBJ whole genome shotgun (WGS) entry which is preliminary data.</text>
</comment>
<dbReference type="InterPro" id="IPR050061">
    <property type="entry name" value="MurCDEF_pg_biosynth"/>
</dbReference>
<dbReference type="PANTHER" id="PTHR43445:SF1">
    <property type="entry name" value="PGA SYNTHASE CAPB"/>
    <property type="match status" value="1"/>
</dbReference>
<dbReference type="OrthoDB" id="2884at2"/>
<keyword evidence="3" id="KW-1185">Reference proteome</keyword>
<gene>
    <name evidence="2" type="primary">pgsB</name>
    <name evidence="2" type="ORF">CH362_08515</name>
</gene>
<dbReference type="EMBL" id="NPDR01000003">
    <property type="protein sequence ID" value="PJZ49366.1"/>
    <property type="molecule type" value="Genomic_DNA"/>
</dbReference>
<dbReference type="RefSeq" id="WP_100709938.1">
    <property type="nucleotide sequence ID" value="NZ_NPDR01000003.1"/>
</dbReference>
<name>A0A2M9YD74_9LEPT</name>
<dbReference type="GO" id="GO:0016020">
    <property type="term" value="C:membrane"/>
    <property type="evidence" value="ECO:0007669"/>
    <property type="project" value="InterPro"/>
</dbReference>
<dbReference type="Gene3D" id="3.40.1190.10">
    <property type="entry name" value="Mur-like, catalytic domain"/>
    <property type="match status" value="1"/>
</dbReference>
<evidence type="ECO:0000313" key="3">
    <source>
        <dbReference type="Proteomes" id="UP000231926"/>
    </source>
</evidence>
<dbReference type="SUPFAM" id="SSF53623">
    <property type="entry name" value="MurD-like peptide ligases, catalytic domain"/>
    <property type="match status" value="1"/>
</dbReference>
<reference evidence="2 3" key="1">
    <citation type="submission" date="2017-07" db="EMBL/GenBank/DDBJ databases">
        <title>Leptospira spp. isolated from tropical soils.</title>
        <authorList>
            <person name="Thibeaux R."/>
            <person name="Iraola G."/>
            <person name="Ferres I."/>
            <person name="Bierque E."/>
            <person name="Girault D."/>
            <person name="Soupe-Gilbert M.-E."/>
            <person name="Picardeau M."/>
            <person name="Goarant C."/>
        </authorList>
    </citation>
    <scope>NUCLEOTIDE SEQUENCE [LARGE SCALE GENOMIC DNA]</scope>
    <source>
        <strain evidence="2 3">FH4-C-A2</strain>
    </source>
</reference>
<dbReference type="InterPro" id="IPR008337">
    <property type="entry name" value="Capsule_biosynth_CapB"/>
</dbReference>
<feature type="domain" description="Mur ligase central" evidence="1">
    <location>
        <begin position="38"/>
        <end position="200"/>
    </location>
</feature>
<dbReference type="GO" id="GO:0045227">
    <property type="term" value="P:capsule polysaccharide biosynthetic process"/>
    <property type="evidence" value="ECO:0007669"/>
    <property type="project" value="InterPro"/>
</dbReference>
<sequence>MSEFLILFPLLLVLLGFGIAEYILHIYRRNKIPVRIHVNGTRGKSSVTRLIASGLKEGGFQVLAKTTGTIPRLILPDGSEKNIIRYGAPNILEQKFAIQEAAKQSANVIVLECMALVPFNQKVSEEKLIKATHTIITNVREDHLEIMGPEKKDVALALSGSIPESNILFTSEKEFFPFFQEICKRKNTEIVSTRLEKYSDLDYMQGFAYHEHPENVILALEVCESLGVNPTIAIRGMWSHSPDLGATFFAEYDLGIKKIGFANGFAANDPRSAASIWKNAGLQFPDYNYKVALVNCRKDRPERSEQMAKEILSWKRNPADLILIIGEETEVFKKTCSKLNLANPRLEDLKSLNVKEILGFLERSIPADSMIVGLGNIGGLGLELLKHLKQKEILKS</sequence>
<evidence type="ECO:0000313" key="2">
    <source>
        <dbReference type="EMBL" id="PJZ49366.1"/>
    </source>
</evidence>
<proteinExistence type="predicted"/>
<dbReference type="PANTHER" id="PTHR43445">
    <property type="entry name" value="UDP-N-ACETYLMURAMATE--L-ALANINE LIGASE-RELATED"/>
    <property type="match status" value="1"/>
</dbReference>
<organism evidence="2 3">
    <name type="scientific">Leptospira saintgironsiae</name>
    <dbReference type="NCBI Taxonomy" id="2023183"/>
    <lineage>
        <taxon>Bacteria</taxon>
        <taxon>Pseudomonadati</taxon>
        <taxon>Spirochaetota</taxon>
        <taxon>Spirochaetia</taxon>
        <taxon>Leptospirales</taxon>
        <taxon>Leptospiraceae</taxon>
        <taxon>Leptospira</taxon>
    </lineage>
</organism>
<dbReference type="Proteomes" id="UP000231926">
    <property type="component" value="Unassembled WGS sequence"/>
</dbReference>
<accession>A0A2M9YD74</accession>